<name>A0A1G8XU90_ANEMI</name>
<evidence type="ECO:0000313" key="1">
    <source>
        <dbReference type="EMBL" id="SDJ94083.1"/>
    </source>
</evidence>
<dbReference type="OrthoDB" id="8444591at2"/>
<organism evidence="1 2">
    <name type="scientific">Aneurinibacillus migulanus</name>
    <name type="common">Bacillus migulanus</name>
    <dbReference type="NCBI Taxonomy" id="47500"/>
    <lineage>
        <taxon>Bacteria</taxon>
        <taxon>Bacillati</taxon>
        <taxon>Bacillota</taxon>
        <taxon>Bacilli</taxon>
        <taxon>Bacillales</taxon>
        <taxon>Paenibacillaceae</taxon>
        <taxon>Aneurinibacillus group</taxon>
        <taxon>Aneurinibacillus</taxon>
    </lineage>
</organism>
<dbReference type="RefSeq" id="WP_052812380.1">
    <property type="nucleotide sequence ID" value="NZ_BJOA01000113.1"/>
</dbReference>
<dbReference type="Proteomes" id="UP000182836">
    <property type="component" value="Unassembled WGS sequence"/>
</dbReference>
<sequence length="139" mass="15837">MCGDPIIADVTEAGYSISKLMHDMGNWEGGSYLAQSMLEFLDHLCCINMFIQQNGTNIRKRDVENLVKTISKKDTYADNSSWKSLLQPLFTIAKEYENTMKVKIADMLGQGMKISTVSERVNLSKKEVYEYMKTLRGYS</sequence>
<protein>
    <submittedName>
        <fullName evidence="1">Uncharacterized protein</fullName>
    </submittedName>
</protein>
<accession>A0A1G8XU90</accession>
<gene>
    <name evidence="1" type="ORF">SAMN04487909_13326</name>
</gene>
<dbReference type="EMBL" id="FNED01000033">
    <property type="protein sequence ID" value="SDJ94083.1"/>
    <property type="molecule type" value="Genomic_DNA"/>
</dbReference>
<reference evidence="1 2" key="1">
    <citation type="submission" date="2016-10" db="EMBL/GenBank/DDBJ databases">
        <authorList>
            <person name="de Groot N.N."/>
        </authorList>
    </citation>
    <scope>NUCLEOTIDE SEQUENCE [LARGE SCALE GENOMIC DNA]</scope>
    <source>
        <strain evidence="1 2">DSM 2895</strain>
    </source>
</reference>
<dbReference type="AlphaFoldDB" id="A0A1G8XU90"/>
<dbReference type="GeneID" id="42307038"/>
<proteinExistence type="predicted"/>
<evidence type="ECO:0000313" key="2">
    <source>
        <dbReference type="Proteomes" id="UP000182836"/>
    </source>
</evidence>